<proteinExistence type="predicted"/>
<feature type="region of interest" description="Disordered" evidence="1">
    <location>
        <begin position="91"/>
        <end position="167"/>
    </location>
</feature>
<evidence type="ECO:0000313" key="3">
    <source>
        <dbReference type="Proteomes" id="UP001595533"/>
    </source>
</evidence>
<accession>A0ABV7JB75</accession>
<organism evidence="2 3">
    <name type="scientific">Marinicella sediminis</name>
    <dbReference type="NCBI Taxonomy" id="1792834"/>
    <lineage>
        <taxon>Bacteria</taxon>
        <taxon>Pseudomonadati</taxon>
        <taxon>Pseudomonadota</taxon>
        <taxon>Gammaproteobacteria</taxon>
        <taxon>Lysobacterales</taxon>
        <taxon>Marinicellaceae</taxon>
        <taxon>Marinicella</taxon>
    </lineage>
</organism>
<evidence type="ECO:0000256" key="1">
    <source>
        <dbReference type="SAM" id="MobiDB-lite"/>
    </source>
</evidence>
<dbReference type="RefSeq" id="WP_077411141.1">
    <property type="nucleotide sequence ID" value="NZ_JBHRTS010000004.1"/>
</dbReference>
<gene>
    <name evidence="2" type="ORF">ACFODZ_09285</name>
</gene>
<name>A0ABV7JB75_9GAMM</name>
<evidence type="ECO:0000313" key="2">
    <source>
        <dbReference type="EMBL" id="MFC3194432.1"/>
    </source>
</evidence>
<reference evidence="3" key="1">
    <citation type="journal article" date="2019" name="Int. J. Syst. Evol. Microbiol.">
        <title>The Global Catalogue of Microorganisms (GCM) 10K type strain sequencing project: providing services to taxonomists for standard genome sequencing and annotation.</title>
        <authorList>
            <consortium name="The Broad Institute Genomics Platform"/>
            <consortium name="The Broad Institute Genome Sequencing Center for Infectious Disease"/>
            <person name="Wu L."/>
            <person name="Ma J."/>
        </authorList>
    </citation>
    <scope>NUCLEOTIDE SEQUENCE [LARGE SCALE GENOMIC DNA]</scope>
    <source>
        <strain evidence="3">KCTC 42953</strain>
    </source>
</reference>
<keyword evidence="3" id="KW-1185">Reference proteome</keyword>
<comment type="caution">
    <text evidence="2">The sequence shown here is derived from an EMBL/GenBank/DDBJ whole genome shotgun (WGS) entry which is preliminary data.</text>
</comment>
<protein>
    <submittedName>
        <fullName evidence="2">Uncharacterized protein</fullName>
    </submittedName>
</protein>
<dbReference type="EMBL" id="JBHRTS010000004">
    <property type="protein sequence ID" value="MFC3194432.1"/>
    <property type="molecule type" value="Genomic_DNA"/>
</dbReference>
<sequence length="218" mass="22393">MNFAETEGTGITQRAETEGTGISRSLTRLMTMGFMLMLMAPMAMAGELRLFSHDQEYVKGIYSEGTQAVFVEGLIVGNQLQLIAQSSLIDSTEASDEGTGGKEASDEGTGGKLASDEGTGGSPASDEGTGGRPASDEGTGGSPASDEGTGGRPASDEGTGGYTLFDQGDNQTTQLILNLDCSSNLASGTVNDGQQSIDINTVQVYLNGQVLNCGQTPQ</sequence>
<dbReference type="Proteomes" id="UP001595533">
    <property type="component" value="Unassembled WGS sequence"/>
</dbReference>